<evidence type="ECO:0000313" key="3">
    <source>
        <dbReference type="Proteomes" id="UP000092177"/>
    </source>
</evidence>
<dbReference type="PANTHER" id="PTHR43173:SF33">
    <property type="entry name" value="ASCUS WALL ENDO-1,3-ALPHA-GLUCANASE-RELATED"/>
    <property type="match status" value="1"/>
</dbReference>
<organism evidence="2 3">
    <name type="scientific">Colletotrichum higginsianum (strain IMI 349063)</name>
    <name type="common">Crucifer anthracnose fungus</name>
    <dbReference type="NCBI Taxonomy" id="759273"/>
    <lineage>
        <taxon>Eukaryota</taxon>
        <taxon>Fungi</taxon>
        <taxon>Dikarya</taxon>
        <taxon>Ascomycota</taxon>
        <taxon>Pezizomycotina</taxon>
        <taxon>Sordariomycetes</taxon>
        <taxon>Hypocreomycetidae</taxon>
        <taxon>Glomerellales</taxon>
        <taxon>Glomerellaceae</taxon>
        <taxon>Colletotrichum</taxon>
        <taxon>Colletotrichum destructivum species complex</taxon>
    </lineage>
</organism>
<dbReference type="EMBL" id="LTAN01000003">
    <property type="protein sequence ID" value="OBR11259.1"/>
    <property type="molecule type" value="Genomic_DNA"/>
</dbReference>
<dbReference type="OrthoDB" id="1046782at2759"/>
<dbReference type="InterPro" id="IPR005197">
    <property type="entry name" value="Glyco_hydro_71"/>
</dbReference>
<dbReference type="VEuPathDB" id="FungiDB:CH63R_03555"/>
<feature type="chain" id="PRO_5008601649" evidence="1">
    <location>
        <begin position="20"/>
        <end position="1238"/>
    </location>
</feature>
<dbReference type="Pfam" id="PF03659">
    <property type="entry name" value="Glyco_hydro_71"/>
    <property type="match status" value="1"/>
</dbReference>
<dbReference type="PANTHER" id="PTHR43173">
    <property type="entry name" value="ABC1 FAMILY PROTEIN"/>
    <property type="match status" value="1"/>
</dbReference>
<dbReference type="GO" id="GO:0051118">
    <property type="term" value="F:glucan endo-1,3-alpha-glucosidase activity"/>
    <property type="evidence" value="ECO:0007669"/>
    <property type="project" value="InterPro"/>
</dbReference>
<reference evidence="3" key="1">
    <citation type="journal article" date="2017" name="BMC Genomics">
        <title>Gapless genome assembly of Colletotrichum higginsianum reveals chromosome structure and association of transposable elements with secondary metabolite gene clusters.</title>
        <authorList>
            <person name="Dallery J.-F."/>
            <person name="Lapalu N."/>
            <person name="Zampounis A."/>
            <person name="Pigne S."/>
            <person name="Luyten I."/>
            <person name="Amselem J."/>
            <person name="Wittenberg A.H.J."/>
            <person name="Zhou S."/>
            <person name="de Queiroz M.V."/>
            <person name="Robin G.P."/>
            <person name="Auger A."/>
            <person name="Hainaut M."/>
            <person name="Henrissat B."/>
            <person name="Kim K.-T."/>
            <person name="Lee Y.-H."/>
            <person name="Lespinet O."/>
            <person name="Schwartz D.C."/>
            <person name="Thon M.R."/>
            <person name="O'Connell R.J."/>
        </authorList>
    </citation>
    <scope>NUCLEOTIDE SEQUENCE [LARGE SCALE GENOMIC DNA]</scope>
    <source>
        <strain evidence="3">IMI 349063</strain>
    </source>
</reference>
<name>A0A1B7YGR2_COLHI</name>
<proteinExistence type="predicted"/>
<evidence type="ECO:0000313" key="2">
    <source>
        <dbReference type="EMBL" id="OBR11259.1"/>
    </source>
</evidence>
<dbReference type="CDD" id="cd11577">
    <property type="entry name" value="GH71"/>
    <property type="match status" value="1"/>
</dbReference>
<dbReference type="Proteomes" id="UP000092177">
    <property type="component" value="Chromosome 3"/>
</dbReference>
<sequence length="1238" mass="136529">MKLLFFLLTVLSWANEVLGRAVFAHFMVGNTEHYSGSDWIDDIKLAQEAHIDAFALNMARGEPMNAKAIADAFSNAEAQGFKLFFSFDYAGRGPFSKDEVVSWINKYAPSSAYFRHQGKPLVSTFEGPDQAEDWHDIKAITNCFFVPDWSSLGAGPAVRAAGGVADGLFSWAGWPWGAQDMETYVDASYMEALGGKPYMMPVSPWFYTNLPGYSKNWLWRGDHLWYDRWIQVNTLLPEFVQIISWNDYGESHHIGPIRDHALVAFDKDSGKAPFLYSLDHHGWRVLLPFAIDRYKNNKAVVTYEGVSFWYRPTPKQACGTGGTTGNTVSQLQMEFQPYDIIDDSVFFTVLATESVKVTVSIGGAESQGVLRDLPDGGVGLYHGSAPFNGRTGDVKITVWRKDVLIADQSGPAIKNDCRNGITGFDAWAGGRLTSKASRPVSTPSLEDEVCVRGTGANDFDVICRATCYLGYCPKSACVCRATGAQVKLPPEVPGEVFPAEGLNSNYIGLCNFACLYGACFSSYCGKTKYPLIEPTVSPFNPPSCTSGTGDGDWSVLCNFACRHGFCPISRCKCTSQGPLSLLNPTQQTKAVSRIGEDHGLCAFACSRGLCPKQACDANDGEQQEQTNPPVDQIEMPHLDRDCYMFPECVDLDNPQASSCSSGHTRVSFDRGSCSGRYGRPICCKNTVLPLKCTWRGSGADCNGQCHKGEVTLFESRTGGNPGESGDTACNRGHKTFCCELKIFKELTSQCRWTECSGGCTSDESLVAQRTENSCLLATTPLKYCCKNSPPPLSNCHWVGQGDCADNNCNNKEVTLLLDSVGLLGGACAWWRQKTLCCTPEEAVLGNGQCPAPSCTSEAEEGCAPDEWGSDQPEDDCEDDDCEHDELRRDVVAVPQDFSLAGLAFEERSLLEARGEKRRPFEVHLIDLLMAAITIKLEARRYPGSGSLHDQPGASDNVFQQGPGCGNPDILVTKRDPKATKTAVGLKLDTEHNPDLLLTDEKKLQYIPEFLRFVSSGDLPNGKKSIFGRIDAKDIKENWTKKLSAFPKSGKSQKIYTPQDWLFEQFGSTGNRKPLLLCEKTLNNMKGNIFEGNDMADEGKMTRWQRSALSGDVAAQNEFFNRVARAMAVWNYLNHPDVLPTVQDNRQNLFDAARLIAQRVPEFATLEVLMMEFDEAWYEHAAERTRLWVDEMLDEMERGLAPLILSGRAPPNTAVITALIASLRNRRGDIRAPPRKKKP</sequence>
<dbReference type="GeneID" id="28862637"/>
<keyword evidence="3" id="KW-1185">Reference proteome</keyword>
<keyword evidence="1" id="KW-0732">Signal</keyword>
<feature type="signal peptide" evidence="1">
    <location>
        <begin position="1"/>
        <end position="19"/>
    </location>
</feature>
<dbReference type="KEGG" id="chig:CH63R_03555"/>
<comment type="caution">
    <text evidence="2">The sequence shown here is derived from an EMBL/GenBank/DDBJ whole genome shotgun (WGS) entry which is preliminary data.</text>
</comment>
<protein>
    <submittedName>
        <fullName evidence="2">Alpha-glucanase</fullName>
    </submittedName>
</protein>
<dbReference type="AlphaFoldDB" id="A0A1B7YGR2"/>
<evidence type="ECO:0000256" key="1">
    <source>
        <dbReference type="SAM" id="SignalP"/>
    </source>
</evidence>
<dbReference type="InterPro" id="IPR051130">
    <property type="entry name" value="Mito_struct-func_regulator"/>
</dbReference>
<gene>
    <name evidence="2" type="ORF">CH63R_03555</name>
</gene>
<dbReference type="RefSeq" id="XP_018159776.1">
    <property type="nucleotide sequence ID" value="XM_018298530.1"/>
</dbReference>
<dbReference type="Gene3D" id="3.20.20.80">
    <property type="entry name" value="Glycosidases"/>
    <property type="match status" value="1"/>
</dbReference>
<accession>A0A1B7YGR2</accession>